<dbReference type="Gene3D" id="3.40.190.10">
    <property type="entry name" value="Periplasmic binding protein-like II"/>
    <property type="match status" value="2"/>
</dbReference>
<keyword evidence="2" id="KW-0805">Transcription regulation</keyword>
<evidence type="ECO:0000256" key="4">
    <source>
        <dbReference type="ARBA" id="ARBA00023163"/>
    </source>
</evidence>
<organism evidence="6 7">
    <name type="scientific">Pseudooceanicola lipolyticus</name>
    <dbReference type="NCBI Taxonomy" id="2029104"/>
    <lineage>
        <taxon>Bacteria</taxon>
        <taxon>Pseudomonadati</taxon>
        <taxon>Pseudomonadota</taxon>
        <taxon>Alphaproteobacteria</taxon>
        <taxon>Rhodobacterales</taxon>
        <taxon>Paracoccaceae</taxon>
        <taxon>Pseudooceanicola</taxon>
    </lineage>
</organism>
<dbReference type="PANTHER" id="PTHR30118">
    <property type="entry name" value="HTH-TYPE TRANSCRIPTIONAL REGULATOR LEUO-RELATED"/>
    <property type="match status" value="1"/>
</dbReference>
<dbReference type="InterPro" id="IPR050389">
    <property type="entry name" value="LysR-type_TF"/>
</dbReference>
<dbReference type="PROSITE" id="PS50931">
    <property type="entry name" value="HTH_LYSR"/>
    <property type="match status" value="1"/>
</dbReference>
<evidence type="ECO:0000259" key="5">
    <source>
        <dbReference type="PROSITE" id="PS50931"/>
    </source>
</evidence>
<comment type="similarity">
    <text evidence="1">Belongs to the LysR transcriptional regulatory family.</text>
</comment>
<dbReference type="SUPFAM" id="SSF46785">
    <property type="entry name" value="Winged helix' DNA-binding domain"/>
    <property type="match status" value="1"/>
</dbReference>
<dbReference type="AlphaFoldDB" id="A0A2M8J201"/>
<dbReference type="GO" id="GO:0003677">
    <property type="term" value="F:DNA binding"/>
    <property type="evidence" value="ECO:0007669"/>
    <property type="project" value="UniProtKB-KW"/>
</dbReference>
<dbReference type="Pfam" id="PF03466">
    <property type="entry name" value="LysR_substrate"/>
    <property type="match status" value="1"/>
</dbReference>
<dbReference type="InterPro" id="IPR036390">
    <property type="entry name" value="WH_DNA-bd_sf"/>
</dbReference>
<dbReference type="InterPro" id="IPR036388">
    <property type="entry name" value="WH-like_DNA-bd_sf"/>
</dbReference>
<dbReference type="Gene3D" id="1.10.10.10">
    <property type="entry name" value="Winged helix-like DNA-binding domain superfamily/Winged helix DNA-binding domain"/>
    <property type="match status" value="1"/>
</dbReference>
<feature type="domain" description="HTH lysR-type" evidence="5">
    <location>
        <begin position="28"/>
        <end position="85"/>
    </location>
</feature>
<dbReference type="GO" id="GO:0003700">
    <property type="term" value="F:DNA-binding transcription factor activity"/>
    <property type="evidence" value="ECO:0007669"/>
    <property type="project" value="InterPro"/>
</dbReference>
<dbReference type="EMBL" id="PGTB01000030">
    <property type="protein sequence ID" value="PJE36809.1"/>
    <property type="molecule type" value="Genomic_DNA"/>
</dbReference>
<dbReference type="OrthoDB" id="528082at2"/>
<gene>
    <name evidence="6" type="ORF">CVM52_10200</name>
</gene>
<dbReference type="InterPro" id="IPR005119">
    <property type="entry name" value="LysR_subst-bd"/>
</dbReference>
<keyword evidence="7" id="KW-1185">Reference proteome</keyword>
<accession>A0A2M8J201</accession>
<evidence type="ECO:0000256" key="3">
    <source>
        <dbReference type="ARBA" id="ARBA00023125"/>
    </source>
</evidence>
<dbReference type="Pfam" id="PF00126">
    <property type="entry name" value="HTH_1"/>
    <property type="match status" value="1"/>
</dbReference>
<reference evidence="6 7" key="1">
    <citation type="journal article" date="2018" name="Int. J. Syst. Evol. Microbiol.">
        <title>Pseudooceanicola lipolyticus sp. nov., a marine alphaproteobacterium, reclassification of Oceanicola flagellatus as Pseudooceanicola flagellatus comb. nov. and emended description of the genus Pseudooceanicola.</title>
        <authorList>
            <person name="Huang M.-M."/>
            <person name="Guo L.-L."/>
            <person name="Wu Y.-H."/>
            <person name="Lai Q.-L."/>
            <person name="Shao Z.-Z."/>
            <person name="Wang C.-S."/>
            <person name="Wu M."/>
            <person name="Xu X.-W."/>
        </authorList>
    </citation>
    <scope>NUCLEOTIDE SEQUENCE [LARGE SCALE GENOMIC DNA]</scope>
    <source>
        <strain evidence="6 7">157</strain>
    </source>
</reference>
<comment type="caution">
    <text evidence="6">The sequence shown here is derived from an EMBL/GenBank/DDBJ whole genome shotgun (WGS) entry which is preliminary data.</text>
</comment>
<dbReference type="InterPro" id="IPR000847">
    <property type="entry name" value="LysR_HTH_N"/>
</dbReference>
<dbReference type="SUPFAM" id="SSF53850">
    <property type="entry name" value="Periplasmic binding protein-like II"/>
    <property type="match status" value="1"/>
</dbReference>
<sequence>MMSLLLSRERDMMARTFGNDDLRNLQSTTTRQYSILVHLLTVKSVTETAHHFETSQPAVSRLLAEMRLRFCDGLLVRSGERMVITDRGRAIRAELSAILDRLSCLIETTDSFEPEAADVTFTLGFADSNMVSLIPLLVGAITGSAAKIKLQLRTLDASLDVVRALENRDLDAVVDCVTKHTRDSYETLRYSSLGTDDVVLLARKDHAVIASPPQTSAEYLALKHVAPYPVASFELGPIDGTLRALKSARHISCFIPEYSLIPNVLIGSDLVFTTCRRFAEDYAKHLPLAVVPAPDFFPRMEFRMLWHEVTQGNPATIWLRRQIQNAAKAGNFEF</sequence>
<dbReference type="PANTHER" id="PTHR30118:SF15">
    <property type="entry name" value="TRANSCRIPTIONAL REGULATORY PROTEIN"/>
    <property type="match status" value="1"/>
</dbReference>
<dbReference type="Proteomes" id="UP000231553">
    <property type="component" value="Unassembled WGS sequence"/>
</dbReference>
<evidence type="ECO:0000256" key="1">
    <source>
        <dbReference type="ARBA" id="ARBA00009437"/>
    </source>
</evidence>
<proteinExistence type="inferred from homology"/>
<name>A0A2M8J201_9RHOB</name>
<keyword evidence="4" id="KW-0804">Transcription</keyword>
<evidence type="ECO:0000256" key="2">
    <source>
        <dbReference type="ARBA" id="ARBA00023015"/>
    </source>
</evidence>
<protein>
    <recommendedName>
        <fullName evidence="5">HTH lysR-type domain-containing protein</fullName>
    </recommendedName>
</protein>
<evidence type="ECO:0000313" key="7">
    <source>
        <dbReference type="Proteomes" id="UP000231553"/>
    </source>
</evidence>
<evidence type="ECO:0000313" key="6">
    <source>
        <dbReference type="EMBL" id="PJE36809.1"/>
    </source>
</evidence>
<keyword evidence="3" id="KW-0238">DNA-binding</keyword>